<evidence type="ECO:0000256" key="2">
    <source>
        <dbReference type="ARBA" id="ARBA00022845"/>
    </source>
</evidence>
<keyword evidence="5" id="KW-0678">Repressor</keyword>
<dbReference type="Gene3D" id="2.60.40.4380">
    <property type="entry name" value="Translational regulator CsrA"/>
    <property type="match status" value="1"/>
</dbReference>
<dbReference type="AlphaFoldDB" id="A0A948WYV2"/>
<dbReference type="GO" id="GO:0045947">
    <property type="term" value="P:negative regulation of translational initiation"/>
    <property type="evidence" value="ECO:0007669"/>
    <property type="project" value="UniProtKB-UniRule"/>
</dbReference>
<comment type="caution">
    <text evidence="7">The sequence shown here is derived from an EMBL/GenBank/DDBJ whole genome shotgun (WGS) entry which is preliminary data.</text>
</comment>
<dbReference type="GO" id="GO:0045948">
    <property type="term" value="P:positive regulation of translational initiation"/>
    <property type="evidence" value="ECO:0007669"/>
    <property type="project" value="UniProtKB-UniRule"/>
</dbReference>
<feature type="compositionally biased region" description="Acidic residues" evidence="6">
    <location>
        <begin position="54"/>
        <end position="65"/>
    </location>
</feature>
<evidence type="ECO:0000256" key="5">
    <source>
        <dbReference type="HAMAP-Rule" id="MF_00167"/>
    </source>
</evidence>
<keyword evidence="3 5" id="KW-0694">RNA-binding</keyword>
<dbReference type="HAMAP" id="MF_00167">
    <property type="entry name" value="CsrA"/>
    <property type="match status" value="1"/>
</dbReference>
<dbReference type="GO" id="GO:0006109">
    <property type="term" value="P:regulation of carbohydrate metabolic process"/>
    <property type="evidence" value="ECO:0007669"/>
    <property type="project" value="UniProtKB-UniRule"/>
</dbReference>
<dbReference type="Proteomes" id="UP000733611">
    <property type="component" value="Unassembled WGS sequence"/>
</dbReference>
<protein>
    <recommendedName>
        <fullName evidence="5">Translational regulator CsrA</fullName>
    </recommendedName>
    <alternativeName>
        <fullName evidence="5">Carbon storage regulator</fullName>
    </alternativeName>
</protein>
<comment type="subcellular location">
    <subcellularLocation>
        <location evidence="5">Cytoplasm</location>
    </subcellularLocation>
</comment>
<dbReference type="InterPro" id="IPR036107">
    <property type="entry name" value="CsrA_sf"/>
</dbReference>
<organism evidence="7 8">
    <name type="scientific">Candidatus Anaerobiospirillum pullicola</name>
    <dbReference type="NCBI Taxonomy" id="2838451"/>
    <lineage>
        <taxon>Bacteria</taxon>
        <taxon>Pseudomonadati</taxon>
        <taxon>Pseudomonadota</taxon>
        <taxon>Gammaproteobacteria</taxon>
        <taxon>Aeromonadales</taxon>
        <taxon>Succinivibrionaceae</taxon>
        <taxon>Anaerobiospirillum</taxon>
    </lineage>
</organism>
<dbReference type="GO" id="GO:0048027">
    <property type="term" value="F:mRNA 5'-UTR binding"/>
    <property type="evidence" value="ECO:0007669"/>
    <property type="project" value="UniProtKB-UniRule"/>
</dbReference>
<keyword evidence="4 5" id="KW-0010">Activator</keyword>
<evidence type="ECO:0000313" key="7">
    <source>
        <dbReference type="EMBL" id="MBU3844168.1"/>
    </source>
</evidence>
<evidence type="ECO:0000256" key="1">
    <source>
        <dbReference type="ARBA" id="ARBA00022490"/>
    </source>
</evidence>
<comment type="similarity">
    <text evidence="5">Belongs to the CsrA/RsmA family.</text>
</comment>
<dbReference type="SUPFAM" id="SSF117130">
    <property type="entry name" value="CsrA-like"/>
    <property type="match status" value="1"/>
</dbReference>
<evidence type="ECO:0000313" key="8">
    <source>
        <dbReference type="Proteomes" id="UP000733611"/>
    </source>
</evidence>
<name>A0A948WYV2_9GAMM</name>
<evidence type="ECO:0000256" key="6">
    <source>
        <dbReference type="SAM" id="MobiDB-lite"/>
    </source>
</evidence>
<evidence type="ECO:0000256" key="4">
    <source>
        <dbReference type="ARBA" id="ARBA00023159"/>
    </source>
</evidence>
<dbReference type="EMBL" id="JAHLFE010000094">
    <property type="protein sequence ID" value="MBU3844168.1"/>
    <property type="molecule type" value="Genomic_DNA"/>
</dbReference>
<dbReference type="PANTHER" id="PTHR34984">
    <property type="entry name" value="CARBON STORAGE REGULATOR"/>
    <property type="match status" value="1"/>
</dbReference>
<proteinExistence type="inferred from homology"/>
<dbReference type="PANTHER" id="PTHR34984:SF1">
    <property type="entry name" value="CARBON STORAGE REGULATOR"/>
    <property type="match status" value="1"/>
</dbReference>
<keyword evidence="1 5" id="KW-0963">Cytoplasm</keyword>
<dbReference type="InterPro" id="IPR003751">
    <property type="entry name" value="CsrA"/>
</dbReference>
<comment type="subunit">
    <text evidence="5">Homodimer; the beta-strands of each monomer intercalate to form a hydrophobic core, while the alpha-helices form wings that extend away from the core.</text>
</comment>
<sequence length="79" mass="8828">MLVISQKKGDKLHIGRDITISIIDLRSNKVRLGIEAPAKYTVLRDSLFLQEQDEAKEEEAATELDSEAKACAPSEKDEQ</sequence>
<dbReference type="GO" id="GO:0005829">
    <property type="term" value="C:cytosol"/>
    <property type="evidence" value="ECO:0007669"/>
    <property type="project" value="TreeGrafter"/>
</dbReference>
<reference evidence="7" key="2">
    <citation type="submission" date="2021-04" db="EMBL/GenBank/DDBJ databases">
        <authorList>
            <person name="Gilroy R."/>
        </authorList>
    </citation>
    <scope>NUCLEOTIDE SEQUENCE</scope>
    <source>
        <strain evidence="7">378</strain>
    </source>
</reference>
<dbReference type="Pfam" id="PF02599">
    <property type="entry name" value="CsrA"/>
    <property type="match status" value="1"/>
</dbReference>
<reference evidence="7" key="1">
    <citation type="journal article" date="2021" name="PeerJ">
        <title>Extensive microbial diversity within the chicken gut microbiome revealed by metagenomics and culture.</title>
        <authorList>
            <person name="Gilroy R."/>
            <person name="Ravi A."/>
            <person name="Getino M."/>
            <person name="Pursley I."/>
            <person name="Horton D.L."/>
            <person name="Alikhan N.F."/>
            <person name="Baker D."/>
            <person name="Gharbi K."/>
            <person name="Hall N."/>
            <person name="Watson M."/>
            <person name="Adriaenssens E.M."/>
            <person name="Foster-Nyarko E."/>
            <person name="Jarju S."/>
            <person name="Secka A."/>
            <person name="Antonio M."/>
            <person name="Oren A."/>
            <person name="Chaudhuri R.R."/>
            <person name="La Ragione R."/>
            <person name="Hildebrand F."/>
            <person name="Pallen M.J."/>
        </authorList>
    </citation>
    <scope>NUCLEOTIDE SEQUENCE</scope>
    <source>
        <strain evidence="7">378</strain>
    </source>
</reference>
<evidence type="ECO:0000256" key="3">
    <source>
        <dbReference type="ARBA" id="ARBA00022884"/>
    </source>
</evidence>
<feature type="region of interest" description="Disordered" evidence="6">
    <location>
        <begin position="54"/>
        <end position="79"/>
    </location>
</feature>
<gene>
    <name evidence="5" type="primary">csrA</name>
    <name evidence="7" type="ORF">H9847_04765</name>
</gene>
<comment type="function">
    <text evidence="5">A key translational regulator that binds mRNA to regulate translation initiation and/or mRNA stability. Mediates global changes in gene expression, shifting from rapid growth to stress survival by linking envelope stress, the stringent response and the catabolite repression systems. Usually binds in the 5'-UTR; binding at or near the Shine-Dalgarno sequence prevents ribosome-binding, repressing translation, binding elsewhere in the 5'-UTR can activate translation and/or stabilize the mRNA. Its function is antagonized by small RNA(s).</text>
</comment>
<keyword evidence="2 5" id="KW-0810">Translation regulation</keyword>
<dbReference type="GO" id="GO:0006402">
    <property type="term" value="P:mRNA catabolic process"/>
    <property type="evidence" value="ECO:0007669"/>
    <property type="project" value="InterPro"/>
</dbReference>
<accession>A0A948WYV2</accession>